<name>A0A2H0NIK3_9BACT</name>
<comment type="caution">
    <text evidence="10">The sequence shown here is derived from an EMBL/GenBank/DDBJ whole genome shotgun (WGS) entry which is preliminary data.</text>
</comment>
<feature type="transmembrane region" description="Helical" evidence="7">
    <location>
        <begin position="155"/>
        <end position="177"/>
    </location>
</feature>
<feature type="transmembrane region" description="Helical" evidence="7">
    <location>
        <begin position="7"/>
        <end position="24"/>
    </location>
</feature>
<evidence type="ECO:0000256" key="5">
    <source>
        <dbReference type="ARBA" id="ARBA00022989"/>
    </source>
</evidence>
<dbReference type="GO" id="GO:0004190">
    <property type="term" value="F:aspartic-type endopeptidase activity"/>
    <property type="evidence" value="ECO:0007669"/>
    <property type="project" value="InterPro"/>
</dbReference>
<comment type="subcellular location">
    <subcellularLocation>
        <location evidence="1">Cell membrane</location>
        <topology evidence="1">Multi-pass membrane protein</topology>
    </subcellularLocation>
</comment>
<reference evidence="10 11" key="1">
    <citation type="submission" date="2017-09" db="EMBL/GenBank/DDBJ databases">
        <title>Depth-based differentiation of microbial function through sediment-hosted aquifers and enrichment of novel symbionts in the deep terrestrial subsurface.</title>
        <authorList>
            <person name="Probst A.J."/>
            <person name="Ladd B."/>
            <person name="Jarett J.K."/>
            <person name="Geller-Mcgrath D.E."/>
            <person name="Sieber C.M."/>
            <person name="Emerson J.B."/>
            <person name="Anantharaman K."/>
            <person name="Thomas B.C."/>
            <person name="Malmstrom R."/>
            <person name="Stieglmeier M."/>
            <person name="Klingl A."/>
            <person name="Woyke T."/>
            <person name="Ryan C.M."/>
            <person name="Banfield J.F."/>
        </authorList>
    </citation>
    <scope>NUCLEOTIDE SEQUENCE [LARGE SCALE GENOMIC DNA]</scope>
    <source>
        <strain evidence="10">CG11_big_fil_rev_8_21_14_0_20_37_11</strain>
    </source>
</reference>
<dbReference type="Gene3D" id="1.20.120.1220">
    <property type="match status" value="1"/>
</dbReference>
<keyword evidence="4 7" id="KW-0812">Transmembrane</keyword>
<comment type="similarity">
    <text evidence="2">Belongs to the peptidase A24 family.</text>
</comment>
<dbReference type="Proteomes" id="UP000230707">
    <property type="component" value="Unassembled WGS sequence"/>
</dbReference>
<accession>A0A2H0NIK3</accession>
<evidence type="ECO:0000256" key="2">
    <source>
        <dbReference type="ARBA" id="ARBA00005801"/>
    </source>
</evidence>
<keyword evidence="3" id="KW-1003">Cell membrane</keyword>
<feature type="transmembrane region" description="Helical" evidence="7">
    <location>
        <begin position="189"/>
        <end position="222"/>
    </location>
</feature>
<evidence type="ECO:0000256" key="4">
    <source>
        <dbReference type="ARBA" id="ARBA00022692"/>
    </source>
</evidence>
<sequence length="262" mass="29842">MIYYYSIIIFLLGISIGSFVNVLIDRIPSGESILIDRSHCDKCLHKLSWYDLLPILSFIFLNRKCRYCRRVISWQYPLVEVINGLLYLIIYYLFSINIIPGSYPTLIYLFILSSGLLAVFMIDLKYRIIPDQVLIAMLAISVIYKMFFHDGDSMQILNAFLSAVIVSLIFMFLVIITKGKGMGMGDVKFSFLMGILLGYPDIIAAFYLSFLTGAAISIILILLNRKKMKETIPFGPFLSAATLITLLFGHNIITFYKHISGF</sequence>
<dbReference type="AlphaFoldDB" id="A0A2H0NIK3"/>
<dbReference type="InterPro" id="IPR050882">
    <property type="entry name" value="Prepilin_peptidase/N-MTase"/>
</dbReference>
<feature type="domain" description="Prepilin type IV endopeptidase peptidase" evidence="8">
    <location>
        <begin position="111"/>
        <end position="218"/>
    </location>
</feature>
<dbReference type="GO" id="GO:0005886">
    <property type="term" value="C:plasma membrane"/>
    <property type="evidence" value="ECO:0007669"/>
    <property type="project" value="UniProtKB-SubCell"/>
</dbReference>
<feature type="transmembrane region" description="Helical" evidence="7">
    <location>
        <begin position="133"/>
        <end position="149"/>
    </location>
</feature>
<dbReference type="PANTHER" id="PTHR30487:SF0">
    <property type="entry name" value="PREPILIN LEADER PEPTIDASE_N-METHYLTRANSFERASE-RELATED"/>
    <property type="match status" value="1"/>
</dbReference>
<gene>
    <name evidence="10" type="ORF">COV53_05350</name>
</gene>
<evidence type="ECO:0000256" key="1">
    <source>
        <dbReference type="ARBA" id="ARBA00004651"/>
    </source>
</evidence>
<feature type="transmembrane region" description="Helical" evidence="7">
    <location>
        <begin position="234"/>
        <end position="256"/>
    </location>
</feature>
<dbReference type="EMBL" id="PCWS01000120">
    <property type="protein sequence ID" value="PIR07996.1"/>
    <property type="molecule type" value="Genomic_DNA"/>
</dbReference>
<dbReference type="InterPro" id="IPR010627">
    <property type="entry name" value="Prepilin_pept_A24_N"/>
</dbReference>
<evidence type="ECO:0000256" key="3">
    <source>
        <dbReference type="ARBA" id="ARBA00022475"/>
    </source>
</evidence>
<evidence type="ECO:0000259" key="9">
    <source>
        <dbReference type="Pfam" id="PF06750"/>
    </source>
</evidence>
<protein>
    <submittedName>
        <fullName evidence="10">Prepilin peptidase</fullName>
    </submittedName>
</protein>
<dbReference type="GO" id="GO:0006465">
    <property type="term" value="P:signal peptide processing"/>
    <property type="evidence" value="ECO:0007669"/>
    <property type="project" value="TreeGrafter"/>
</dbReference>
<dbReference type="Pfam" id="PF01478">
    <property type="entry name" value="Peptidase_A24"/>
    <property type="match status" value="1"/>
</dbReference>
<feature type="transmembrane region" description="Helical" evidence="7">
    <location>
        <begin position="106"/>
        <end position="126"/>
    </location>
</feature>
<feature type="domain" description="Prepilin peptidase A24 N-terminal" evidence="9">
    <location>
        <begin position="11"/>
        <end position="93"/>
    </location>
</feature>
<evidence type="ECO:0000259" key="8">
    <source>
        <dbReference type="Pfam" id="PF01478"/>
    </source>
</evidence>
<feature type="transmembrane region" description="Helical" evidence="7">
    <location>
        <begin position="74"/>
        <end position="94"/>
    </location>
</feature>
<dbReference type="Pfam" id="PF06750">
    <property type="entry name" value="A24_N_bact"/>
    <property type="match status" value="1"/>
</dbReference>
<evidence type="ECO:0000313" key="11">
    <source>
        <dbReference type="Proteomes" id="UP000230707"/>
    </source>
</evidence>
<organism evidence="10 11">
    <name type="scientific">Candidatus Gottesmanbacteria bacterium CG11_big_fil_rev_8_21_14_0_20_37_11</name>
    <dbReference type="NCBI Taxonomy" id="1974575"/>
    <lineage>
        <taxon>Bacteria</taxon>
        <taxon>Candidatus Gottesmaniibacteriota</taxon>
    </lineage>
</organism>
<dbReference type="PANTHER" id="PTHR30487">
    <property type="entry name" value="TYPE 4 PREPILIN-LIKE PROTEINS LEADER PEPTIDE-PROCESSING ENZYME"/>
    <property type="match status" value="1"/>
</dbReference>
<evidence type="ECO:0000256" key="7">
    <source>
        <dbReference type="SAM" id="Phobius"/>
    </source>
</evidence>
<proteinExistence type="inferred from homology"/>
<dbReference type="InterPro" id="IPR000045">
    <property type="entry name" value="Prepilin_IV_endopep_pep"/>
</dbReference>
<keyword evidence="5 7" id="KW-1133">Transmembrane helix</keyword>
<evidence type="ECO:0000256" key="6">
    <source>
        <dbReference type="ARBA" id="ARBA00023136"/>
    </source>
</evidence>
<evidence type="ECO:0000313" key="10">
    <source>
        <dbReference type="EMBL" id="PIR07996.1"/>
    </source>
</evidence>
<keyword evidence="6 7" id="KW-0472">Membrane</keyword>